<protein>
    <submittedName>
        <fullName evidence="6">Transcriptional regulator</fullName>
    </submittedName>
</protein>
<keyword evidence="7" id="KW-1185">Reference proteome</keyword>
<dbReference type="InterPro" id="IPR047640">
    <property type="entry name" value="RpiR-like"/>
</dbReference>
<evidence type="ECO:0000256" key="2">
    <source>
        <dbReference type="ARBA" id="ARBA00023125"/>
    </source>
</evidence>
<dbReference type="InterPro" id="IPR036388">
    <property type="entry name" value="WH-like_DNA-bd_sf"/>
</dbReference>
<feature type="domain" description="HTH rpiR-type" evidence="4">
    <location>
        <begin position="1"/>
        <end position="77"/>
    </location>
</feature>
<dbReference type="Pfam" id="PF01380">
    <property type="entry name" value="SIS"/>
    <property type="match status" value="1"/>
</dbReference>
<evidence type="ECO:0000259" key="5">
    <source>
        <dbReference type="PROSITE" id="PS51464"/>
    </source>
</evidence>
<dbReference type="InterPro" id="IPR009057">
    <property type="entry name" value="Homeodomain-like_sf"/>
</dbReference>
<dbReference type="InterPro" id="IPR035472">
    <property type="entry name" value="RpiR-like_SIS"/>
</dbReference>
<dbReference type="InterPro" id="IPR046348">
    <property type="entry name" value="SIS_dom_sf"/>
</dbReference>
<dbReference type="Gene3D" id="1.10.10.10">
    <property type="entry name" value="Winged helix-like DNA-binding domain superfamily/Winged helix DNA-binding domain"/>
    <property type="match status" value="1"/>
</dbReference>
<proteinExistence type="predicted"/>
<dbReference type="Gene3D" id="3.40.50.10490">
    <property type="entry name" value="Glucose-6-phosphate isomerase like protein, domain 1"/>
    <property type="match status" value="1"/>
</dbReference>
<keyword evidence="3" id="KW-0804">Transcription</keyword>
<keyword evidence="1" id="KW-0805">Transcription regulation</keyword>
<dbReference type="EMBL" id="BLAJ01000002">
    <property type="protein sequence ID" value="GES49643.1"/>
    <property type="molecule type" value="Genomic_DNA"/>
</dbReference>
<dbReference type="InterPro" id="IPR000281">
    <property type="entry name" value="HTH_RpiR"/>
</dbReference>
<dbReference type="PANTHER" id="PTHR30514">
    <property type="entry name" value="GLUCOKINASE"/>
    <property type="match status" value="1"/>
</dbReference>
<organism evidence="6 7">
    <name type="scientific">Rhizobium dioscoreae</name>
    <dbReference type="NCBI Taxonomy" id="2653122"/>
    <lineage>
        <taxon>Bacteria</taxon>
        <taxon>Pseudomonadati</taxon>
        <taxon>Pseudomonadota</taxon>
        <taxon>Alphaproteobacteria</taxon>
        <taxon>Hyphomicrobiales</taxon>
        <taxon>Rhizobiaceae</taxon>
        <taxon>Rhizobium/Agrobacterium group</taxon>
        <taxon>Rhizobium</taxon>
    </lineage>
</organism>
<accession>A0ABQ0Z2N0</accession>
<dbReference type="RefSeq" id="WP_112410867.1">
    <property type="nucleotide sequence ID" value="NZ_BLAJ01000002.1"/>
</dbReference>
<gene>
    <name evidence="6" type="ORF">RsS93_22570</name>
</gene>
<dbReference type="CDD" id="cd05013">
    <property type="entry name" value="SIS_RpiR"/>
    <property type="match status" value="1"/>
</dbReference>
<comment type="caution">
    <text evidence="6">The sequence shown here is derived from an EMBL/GenBank/DDBJ whole genome shotgun (WGS) entry which is preliminary data.</text>
</comment>
<dbReference type="SUPFAM" id="SSF46689">
    <property type="entry name" value="Homeodomain-like"/>
    <property type="match status" value="1"/>
</dbReference>
<sequence length="286" mass="31026">MSILKKISAQLETMAPADRQIGQFIIDNPDQMLRLSSAALAVETGRSQSSVVKFSQKLGYAGYQELKLAVSEAKAQEWQAPAGMIHGTIEVGDGYLTILQKLLGSKMQAMQQTISVNNEADIEKALEALHDARRIHLAGVGASSLVARDFSYKLMKLGRNVLHDSDSHVQMANASTLGPDDLLFALSYSGASIETLRIAELASQRQATVIAVTGLQDNPLARVADICLHTVGDEDRVRSSAITARDAQLMLTDLLFILLVQRQPDANDYVHNSETAVSVLKAKRLS</sequence>
<name>A0ABQ0Z2N0_9HYPH</name>
<dbReference type="PROSITE" id="PS51071">
    <property type="entry name" value="HTH_RPIR"/>
    <property type="match status" value="1"/>
</dbReference>
<evidence type="ECO:0000256" key="1">
    <source>
        <dbReference type="ARBA" id="ARBA00023015"/>
    </source>
</evidence>
<dbReference type="PROSITE" id="PS51464">
    <property type="entry name" value="SIS"/>
    <property type="match status" value="1"/>
</dbReference>
<dbReference type="SUPFAM" id="SSF53697">
    <property type="entry name" value="SIS domain"/>
    <property type="match status" value="1"/>
</dbReference>
<evidence type="ECO:0000313" key="7">
    <source>
        <dbReference type="Proteomes" id="UP000390335"/>
    </source>
</evidence>
<dbReference type="Pfam" id="PF01418">
    <property type="entry name" value="HTH_6"/>
    <property type="match status" value="1"/>
</dbReference>
<evidence type="ECO:0000313" key="6">
    <source>
        <dbReference type="EMBL" id="GES49643.1"/>
    </source>
</evidence>
<reference evidence="6 7" key="1">
    <citation type="journal article" date="2020" name="Genome Biol. Evol.">
        <title>Rhizobium dioscoreae sp. nov., a plant growth-promoting bacterium isolated from yam (Dioscorea species).</title>
        <authorList>
            <person name="Ouyabe M."/>
            <person name="Tanaka N."/>
            <person name="Shiwa Y."/>
            <person name="Fujita N."/>
            <person name="Kikuno H."/>
            <person name="Babil P."/>
            <person name="Shiwachi H."/>
        </authorList>
    </citation>
    <scope>NUCLEOTIDE SEQUENCE [LARGE SCALE GENOMIC DNA]</scope>
    <source>
        <strain evidence="6 7">S-93</strain>
    </source>
</reference>
<dbReference type="Proteomes" id="UP000390335">
    <property type="component" value="Unassembled WGS sequence"/>
</dbReference>
<evidence type="ECO:0000259" key="4">
    <source>
        <dbReference type="PROSITE" id="PS51071"/>
    </source>
</evidence>
<dbReference type="InterPro" id="IPR001347">
    <property type="entry name" value="SIS_dom"/>
</dbReference>
<keyword evidence="2" id="KW-0238">DNA-binding</keyword>
<dbReference type="PANTHER" id="PTHR30514:SF17">
    <property type="entry name" value="HTH-TYPE TRANSCRIPTIONAL REGULATOR MURR"/>
    <property type="match status" value="1"/>
</dbReference>
<evidence type="ECO:0000256" key="3">
    <source>
        <dbReference type="ARBA" id="ARBA00023163"/>
    </source>
</evidence>
<feature type="domain" description="SIS" evidence="5">
    <location>
        <begin position="125"/>
        <end position="265"/>
    </location>
</feature>